<sequence>MHLFGRHKTTKIIIPAGHKGCFYCTSPCSLVQKGHLITFPLYRLDCAQLLFFSFFAWPTV</sequence>
<evidence type="ECO:0000313" key="1">
    <source>
        <dbReference type="EMBL" id="JAH60582.1"/>
    </source>
</evidence>
<name>A0A0E9U496_ANGAN</name>
<dbReference type="AlphaFoldDB" id="A0A0E9U496"/>
<reference evidence="1" key="1">
    <citation type="submission" date="2014-11" db="EMBL/GenBank/DDBJ databases">
        <authorList>
            <person name="Amaro Gonzalez C."/>
        </authorList>
    </citation>
    <scope>NUCLEOTIDE SEQUENCE</scope>
</reference>
<dbReference type="EMBL" id="GBXM01047995">
    <property type="protein sequence ID" value="JAH60582.1"/>
    <property type="molecule type" value="Transcribed_RNA"/>
</dbReference>
<proteinExistence type="predicted"/>
<reference evidence="1" key="2">
    <citation type="journal article" date="2015" name="Fish Shellfish Immunol.">
        <title>Early steps in the European eel (Anguilla anguilla)-Vibrio vulnificus interaction in the gills: Role of the RtxA13 toxin.</title>
        <authorList>
            <person name="Callol A."/>
            <person name="Pajuelo D."/>
            <person name="Ebbesson L."/>
            <person name="Teles M."/>
            <person name="MacKenzie S."/>
            <person name="Amaro C."/>
        </authorList>
    </citation>
    <scope>NUCLEOTIDE SEQUENCE</scope>
</reference>
<accession>A0A0E9U496</accession>
<protein>
    <submittedName>
        <fullName evidence="1">Uncharacterized protein</fullName>
    </submittedName>
</protein>
<organism evidence="1">
    <name type="scientific">Anguilla anguilla</name>
    <name type="common">European freshwater eel</name>
    <name type="synonym">Muraena anguilla</name>
    <dbReference type="NCBI Taxonomy" id="7936"/>
    <lineage>
        <taxon>Eukaryota</taxon>
        <taxon>Metazoa</taxon>
        <taxon>Chordata</taxon>
        <taxon>Craniata</taxon>
        <taxon>Vertebrata</taxon>
        <taxon>Euteleostomi</taxon>
        <taxon>Actinopterygii</taxon>
        <taxon>Neopterygii</taxon>
        <taxon>Teleostei</taxon>
        <taxon>Anguilliformes</taxon>
        <taxon>Anguillidae</taxon>
        <taxon>Anguilla</taxon>
    </lineage>
</organism>